<name>A0A644T540_9ZZZZ</name>
<sequence>MTIETPKLRLLFIVILVVGMLTVSYAEIQPNDAKPCSQIIKQNKTTITVLAYPSSWRDNGYPWRAYKVTWDKRILKNYRFNNKKTFEGEWTNKHDDMDFSAVSGHEKHYHGLDISKYRLKIERCKT</sequence>
<organism evidence="1">
    <name type="scientific">bioreactor metagenome</name>
    <dbReference type="NCBI Taxonomy" id="1076179"/>
    <lineage>
        <taxon>unclassified sequences</taxon>
        <taxon>metagenomes</taxon>
        <taxon>ecological metagenomes</taxon>
    </lineage>
</organism>
<comment type="caution">
    <text evidence="1">The sequence shown here is derived from an EMBL/GenBank/DDBJ whole genome shotgun (WGS) entry which is preliminary data.</text>
</comment>
<gene>
    <name evidence="1" type="ORF">SDC9_07468</name>
</gene>
<dbReference type="AlphaFoldDB" id="A0A644T540"/>
<dbReference type="EMBL" id="VSSQ01000016">
    <property type="protein sequence ID" value="MPL61879.1"/>
    <property type="molecule type" value="Genomic_DNA"/>
</dbReference>
<protein>
    <submittedName>
        <fullName evidence="1">Uncharacterized protein</fullName>
    </submittedName>
</protein>
<accession>A0A644T540</accession>
<evidence type="ECO:0000313" key="1">
    <source>
        <dbReference type="EMBL" id="MPL61879.1"/>
    </source>
</evidence>
<reference evidence="1" key="1">
    <citation type="submission" date="2019-08" db="EMBL/GenBank/DDBJ databases">
        <authorList>
            <person name="Kucharzyk K."/>
            <person name="Murdoch R.W."/>
            <person name="Higgins S."/>
            <person name="Loffler F."/>
        </authorList>
    </citation>
    <scope>NUCLEOTIDE SEQUENCE</scope>
</reference>
<proteinExistence type="predicted"/>